<evidence type="ECO:0000313" key="3">
    <source>
        <dbReference type="Proteomes" id="UP000031339"/>
    </source>
</evidence>
<evidence type="ECO:0008006" key="4">
    <source>
        <dbReference type="Google" id="ProtNLM"/>
    </source>
</evidence>
<keyword evidence="1" id="KW-0472">Membrane</keyword>
<protein>
    <recommendedName>
        <fullName evidence="4">Lactose transporter</fullName>
    </recommendedName>
</protein>
<proteinExistence type="predicted"/>
<name>A0A0C1KHU1_STRCV</name>
<dbReference type="EMBL" id="JWIY01000001">
    <property type="protein sequence ID" value="KIC78482.1"/>
    <property type="molecule type" value="Genomic_DNA"/>
</dbReference>
<evidence type="ECO:0000313" key="2">
    <source>
        <dbReference type="EMBL" id="KIC78482.1"/>
    </source>
</evidence>
<dbReference type="AlphaFoldDB" id="A0A0C1KHU1"/>
<gene>
    <name evidence="2" type="ORF">RN79_02625</name>
</gene>
<dbReference type="RefSeq" id="WP_039677031.1">
    <property type="nucleotide sequence ID" value="NZ_JWIY01000001.1"/>
</dbReference>
<dbReference type="Proteomes" id="UP000031339">
    <property type="component" value="Unassembled WGS sequence"/>
</dbReference>
<reference evidence="2 3" key="1">
    <citation type="submission" date="2014-12" db="EMBL/GenBank/DDBJ databases">
        <title>Partial genome sequence of Streptococcus constellatus KCOM 1650 (= ChDC B144).</title>
        <authorList>
            <person name="Kook J.-K."/>
            <person name="Park S.-N."/>
            <person name="Lim Y.K."/>
            <person name="Jo E."/>
        </authorList>
    </citation>
    <scope>NUCLEOTIDE SEQUENCE [LARGE SCALE GENOMIC DNA]</scope>
    <source>
        <strain evidence="2 3">KCOM 1650</strain>
    </source>
</reference>
<feature type="transmembrane region" description="Helical" evidence="1">
    <location>
        <begin position="49"/>
        <end position="72"/>
    </location>
</feature>
<accession>A0A0C1KHU1</accession>
<comment type="caution">
    <text evidence="2">The sequence shown here is derived from an EMBL/GenBank/DDBJ whole genome shotgun (WGS) entry which is preliminary data.</text>
</comment>
<feature type="transmembrane region" description="Helical" evidence="1">
    <location>
        <begin position="78"/>
        <end position="97"/>
    </location>
</feature>
<organism evidence="2 3">
    <name type="scientific">Streptococcus constellatus</name>
    <dbReference type="NCBI Taxonomy" id="76860"/>
    <lineage>
        <taxon>Bacteria</taxon>
        <taxon>Bacillati</taxon>
        <taxon>Bacillota</taxon>
        <taxon>Bacilli</taxon>
        <taxon>Lactobacillales</taxon>
        <taxon>Streptococcaceae</taxon>
        <taxon>Streptococcus</taxon>
        <taxon>Streptococcus anginosus group</taxon>
    </lineage>
</organism>
<keyword evidence="1" id="KW-1133">Transmembrane helix</keyword>
<feature type="transmembrane region" description="Helical" evidence="1">
    <location>
        <begin position="109"/>
        <end position="133"/>
    </location>
</feature>
<keyword evidence="1" id="KW-0812">Transmembrane</keyword>
<dbReference type="OrthoDB" id="9790352at2"/>
<evidence type="ECO:0000256" key="1">
    <source>
        <dbReference type="SAM" id="Phobius"/>
    </source>
</evidence>
<sequence length="137" mass="15739">MSENKYQIKREGNHFTLSSKNQENNKSQSAYKVPSAHLWKALFSKLGTFFDLIFSGLMVVVSFLIATPFFILSVLFNWVKIGIGFAIFWMFIGIIYYNMILNYEVNVELIFNNTSLAILTILSFIVSIFVTIAEIKD</sequence>